<sequence>MHKISLVLNQLRRVGVDNAITISLNRGAQYWKAPFCVLHYLKSTHEILIVYQGGSGPITAEAFTQPDWGGNIDDSSLFGVMVMIANTPVIFNSNYQIRVAIIRQKPSIWL</sequence>
<dbReference type="AlphaFoldDB" id="F0WGY8"/>
<dbReference type="EMBL" id="FR824141">
    <property type="protein sequence ID" value="CCA20503.1"/>
    <property type="molecule type" value="Genomic_DNA"/>
</dbReference>
<protein>
    <submittedName>
        <fullName evidence="1">Putative polyprotein</fullName>
    </submittedName>
</protein>
<reference evidence="1" key="1">
    <citation type="journal article" date="2011" name="PLoS Biol.">
        <title>Gene gain and loss during evolution of obligate parasitism in the white rust pathogen of Arabidopsis thaliana.</title>
        <authorList>
            <person name="Kemen E."/>
            <person name="Gardiner A."/>
            <person name="Schultz-Larsen T."/>
            <person name="Kemen A.C."/>
            <person name="Balmuth A.L."/>
            <person name="Robert-Seilaniantz A."/>
            <person name="Bailey K."/>
            <person name="Holub E."/>
            <person name="Studholme D.J."/>
            <person name="Maclean D."/>
            <person name="Jones J.D."/>
        </authorList>
    </citation>
    <scope>NUCLEOTIDE SEQUENCE</scope>
</reference>
<name>F0WGY8_9STRA</name>
<accession>F0WGY8</accession>
<evidence type="ECO:0000313" key="1">
    <source>
        <dbReference type="EMBL" id="CCA20503.1"/>
    </source>
</evidence>
<organism evidence="1">
    <name type="scientific">Albugo laibachii Nc14</name>
    <dbReference type="NCBI Taxonomy" id="890382"/>
    <lineage>
        <taxon>Eukaryota</taxon>
        <taxon>Sar</taxon>
        <taxon>Stramenopiles</taxon>
        <taxon>Oomycota</taxon>
        <taxon>Peronosporomycetes</taxon>
        <taxon>Albuginales</taxon>
        <taxon>Albuginaceae</taxon>
        <taxon>Albugo</taxon>
    </lineage>
</organism>
<reference evidence="1" key="2">
    <citation type="submission" date="2011-02" db="EMBL/GenBank/DDBJ databases">
        <authorList>
            <person name="MacLean D."/>
        </authorList>
    </citation>
    <scope>NUCLEOTIDE SEQUENCE</scope>
</reference>
<proteinExistence type="predicted"/>
<gene>
    <name evidence="1" type="primary">AlNc14C96G5864</name>
    <name evidence="1" type="ORF">ALNC14_066460</name>
</gene>
<dbReference type="HOGENOM" id="CLU_2175771_0_0_1"/>